<accession>A0A2K8U2L4</accession>
<protein>
    <submittedName>
        <fullName evidence="3">Uncharacterized protein</fullName>
    </submittedName>
</protein>
<name>A0A2K8U2L4_9GAMM</name>
<evidence type="ECO:0000259" key="1">
    <source>
        <dbReference type="Pfam" id="PF09413"/>
    </source>
</evidence>
<dbReference type="InterPro" id="IPR018551">
    <property type="entry name" value="DUF2007"/>
</dbReference>
<reference evidence="3 4" key="1">
    <citation type="submission" date="2017-03" db="EMBL/GenBank/DDBJ databases">
        <title>Complete genome sequence of Candidatus 'Thiodictyon syntrophicum' sp. nov. strain Cad16T, a photolithoautotroph purple sulfur bacterium isolated from an alpine meromictic lake.</title>
        <authorList>
            <person name="Luedin S.M."/>
            <person name="Pothier J.F."/>
            <person name="Danza F."/>
            <person name="Storelli N."/>
            <person name="Wittwer M."/>
            <person name="Tonolla M."/>
        </authorList>
    </citation>
    <scope>NUCLEOTIDE SEQUENCE [LARGE SCALE GENOMIC DNA]</scope>
    <source>
        <strain evidence="3 4">Cad16T</strain>
    </source>
</reference>
<gene>
    <name evidence="3" type="ORF">THSYN_01860</name>
</gene>
<dbReference type="AlphaFoldDB" id="A0A2K8U2L4"/>
<dbReference type="RefSeq" id="WP_100917641.1">
    <property type="nucleotide sequence ID" value="NZ_CP020370.1"/>
</dbReference>
<dbReference type="Gene3D" id="3.30.70.2350">
    <property type="match status" value="1"/>
</dbReference>
<evidence type="ECO:0000259" key="2">
    <source>
        <dbReference type="Pfam" id="PF24463"/>
    </source>
</evidence>
<dbReference type="InterPro" id="IPR055999">
    <property type="entry name" value="DUF7577"/>
</dbReference>
<dbReference type="InterPro" id="IPR038236">
    <property type="entry name" value="GlpG_N_sf"/>
</dbReference>
<proteinExistence type="predicted"/>
<dbReference type="KEGG" id="tsy:THSYN_01860"/>
<sequence>MQRLYQAANRIEAQLLLDLLARHRIDAAVFGDYLAGAAGELPADILPTLWLTDERDLARARQLLTDFLNPPPAAPAADWDCPACGEQVEGDFDLCWNCGRARVSSH</sequence>
<feature type="domain" description="DUF7577" evidence="2">
    <location>
        <begin position="79"/>
        <end position="100"/>
    </location>
</feature>
<evidence type="ECO:0000313" key="3">
    <source>
        <dbReference type="EMBL" id="AUB79826.1"/>
    </source>
</evidence>
<feature type="domain" description="DUF2007" evidence="1">
    <location>
        <begin position="1"/>
        <end position="67"/>
    </location>
</feature>
<dbReference type="EMBL" id="CP020370">
    <property type="protein sequence ID" value="AUB79826.1"/>
    <property type="molecule type" value="Genomic_DNA"/>
</dbReference>
<dbReference type="Pfam" id="PF24463">
    <property type="entry name" value="DUF7577"/>
    <property type="match status" value="1"/>
</dbReference>
<organism evidence="3 4">
    <name type="scientific">Candidatus Thiodictyon syntrophicum</name>
    <dbReference type="NCBI Taxonomy" id="1166950"/>
    <lineage>
        <taxon>Bacteria</taxon>
        <taxon>Pseudomonadati</taxon>
        <taxon>Pseudomonadota</taxon>
        <taxon>Gammaproteobacteria</taxon>
        <taxon>Chromatiales</taxon>
        <taxon>Chromatiaceae</taxon>
        <taxon>Thiodictyon</taxon>
    </lineage>
</organism>
<dbReference type="OrthoDB" id="9814654at2"/>
<keyword evidence="4" id="KW-1185">Reference proteome</keyword>
<dbReference type="Proteomes" id="UP000232638">
    <property type="component" value="Chromosome"/>
</dbReference>
<dbReference type="Pfam" id="PF09413">
    <property type="entry name" value="DUF2007"/>
    <property type="match status" value="1"/>
</dbReference>
<evidence type="ECO:0000313" key="4">
    <source>
        <dbReference type="Proteomes" id="UP000232638"/>
    </source>
</evidence>